<keyword evidence="3" id="KW-1185">Reference proteome</keyword>
<dbReference type="Gene3D" id="2.130.10.10">
    <property type="entry name" value="YVTN repeat-like/Quinoprotein amine dehydrogenase"/>
    <property type="match status" value="4"/>
</dbReference>
<dbReference type="SUPFAM" id="SSF110296">
    <property type="entry name" value="Oligoxyloglucan reducing end-specific cellobiohydrolase"/>
    <property type="match status" value="2"/>
</dbReference>
<dbReference type="AlphaFoldDB" id="A0A5B9EHB7"/>
<dbReference type="EMBL" id="CP042806">
    <property type="protein sequence ID" value="QEE31352.1"/>
    <property type="molecule type" value="Genomic_DNA"/>
</dbReference>
<evidence type="ECO:0000313" key="3">
    <source>
        <dbReference type="Proteomes" id="UP000321820"/>
    </source>
</evidence>
<dbReference type="PANTHER" id="PTHR43739:SF5">
    <property type="entry name" value="EXO-ALPHA-SIALIDASE"/>
    <property type="match status" value="1"/>
</dbReference>
<proteinExistence type="predicted"/>
<accession>A0A5B9EHB7</accession>
<organism evidence="2 3">
    <name type="scientific">Terriglobus albidus</name>
    <dbReference type="NCBI Taxonomy" id="1592106"/>
    <lineage>
        <taxon>Bacteria</taxon>
        <taxon>Pseudomonadati</taxon>
        <taxon>Acidobacteriota</taxon>
        <taxon>Terriglobia</taxon>
        <taxon>Terriglobales</taxon>
        <taxon>Acidobacteriaceae</taxon>
        <taxon>Terriglobus</taxon>
    </lineage>
</organism>
<reference evidence="2 3" key="1">
    <citation type="submission" date="2019-08" db="EMBL/GenBank/DDBJ databases">
        <title>Complete genome sequence of Terriglobus albidus strain ORNL.</title>
        <authorList>
            <person name="Podar M."/>
        </authorList>
    </citation>
    <scope>NUCLEOTIDE SEQUENCE [LARGE SCALE GENOMIC DNA]</scope>
    <source>
        <strain evidence="2 3">ORNL</strain>
    </source>
</reference>
<evidence type="ECO:0000313" key="2">
    <source>
        <dbReference type="EMBL" id="QEE31352.1"/>
    </source>
</evidence>
<feature type="region of interest" description="Disordered" evidence="1">
    <location>
        <begin position="426"/>
        <end position="445"/>
    </location>
</feature>
<dbReference type="InterPro" id="IPR015943">
    <property type="entry name" value="WD40/YVTN_repeat-like_dom_sf"/>
</dbReference>
<gene>
    <name evidence="2" type="ORF">FTW19_14110</name>
</gene>
<name>A0A5B9EHB7_9BACT</name>
<dbReference type="SUPFAM" id="SSF63825">
    <property type="entry name" value="YWTD domain"/>
    <property type="match status" value="1"/>
</dbReference>
<dbReference type="CDD" id="cd15482">
    <property type="entry name" value="Sialidase_non-viral"/>
    <property type="match status" value="1"/>
</dbReference>
<sequence length="641" mass="68604">MTWFPFGPDGGSARAFAADPHDHKHVYLGTAIGWMYDSHDGGRTWKRLARLGKRDDLVIDNIVVDAAEPNVLYAGTWVLGNTDGAFYISRDAGMTWVESPSMHGQSIRSLSASPSSPKTLVAGTLDGIFRSSDGGQNWKLISPAGSTEIHEVESIAIDPKDSNTIYAGTWHLPWKTTDGGVNWKNIKDGIIDDSDVFSIIVHPKTPSIVYASACSGIYKSDSAGDRFTKVQGIPSSARRTRVLMQDPKHLDTVFAGTTEGLWRSSDAGATWRRTTDPTTIVNDVFVDPENPDHVLLATDYSGVLMSDDGGFSFRSANSGFSSRQITAYAADYINPAKLYIGVINDKDSGGVFASANGGLTWDQLSSGLNGLDVLALVQAPDGTIIAGTSHGIFRLQGAVWVPSGMIVGNAATKPATTPVRAVAGAAKTRRPTRPVMARPSRPSRVLDAPASSMVRSGNMLYATTSLGILQSNDSGTTWRITSLTSDDFRYSGAAPGGNVVVAGLHRIAFLNPSTQQWTEASVPAGLAQITSIGVDDKGRLWAGGREGVFRSNTGTSWQGLPELHVADVNSIFYDGAGKRMLISANSSTTLTYAVNLADDHIAFWDTGWHLRFVRPVGDHLIGATLYDGIVVQPRMVESAVR</sequence>
<dbReference type="InterPro" id="IPR052025">
    <property type="entry name" value="Xyloglucanase_GH74"/>
</dbReference>
<dbReference type="OrthoDB" id="9767885at2"/>
<protein>
    <submittedName>
        <fullName evidence="2">Uncharacterized protein</fullName>
    </submittedName>
</protein>
<dbReference type="GO" id="GO:0010411">
    <property type="term" value="P:xyloglucan metabolic process"/>
    <property type="evidence" value="ECO:0007669"/>
    <property type="project" value="TreeGrafter"/>
</dbReference>
<evidence type="ECO:0000256" key="1">
    <source>
        <dbReference type="SAM" id="MobiDB-lite"/>
    </source>
</evidence>
<dbReference type="Proteomes" id="UP000321820">
    <property type="component" value="Chromosome"/>
</dbReference>
<dbReference type="PANTHER" id="PTHR43739">
    <property type="entry name" value="XYLOGLUCANASE (EUROFUNG)"/>
    <property type="match status" value="1"/>
</dbReference>
<dbReference type="KEGG" id="talb:FTW19_14110"/>